<proteinExistence type="predicted"/>
<dbReference type="PROSITE" id="PS50949">
    <property type="entry name" value="HTH_GNTR"/>
    <property type="match status" value="1"/>
</dbReference>
<dbReference type="Pfam" id="PF07729">
    <property type="entry name" value="FCD"/>
    <property type="match status" value="1"/>
</dbReference>
<keyword evidence="3" id="KW-0804">Transcription</keyword>
<dbReference type="RefSeq" id="WP_089401358.1">
    <property type="nucleotide sequence ID" value="NZ_FZOT01000021.1"/>
</dbReference>
<sequence>MATQQEQSVIRLREMILNGGLPAGCRVTETAVADQLQLSRTPVRYALTVLEQEGLLTRLDNKRGYVVSRFSADDVRGAIEVRGVLEGLAARMLAEQGAGDALRQDLRSCLEEGDAIFAKGWLEEGDLERYAAMNAGFHRLIVEASRNHPLGHILAINGSIPFAHAGSFAFRRADLGHQYRILNYAHMQHHAIVGAILDGEAGRAEALMREHANVSRDSLELSGADALQPEGSP</sequence>
<dbReference type="InterPro" id="IPR008920">
    <property type="entry name" value="TF_FadR/GntR_C"/>
</dbReference>
<evidence type="ECO:0000259" key="4">
    <source>
        <dbReference type="PROSITE" id="PS50949"/>
    </source>
</evidence>
<dbReference type="AlphaFoldDB" id="A0A239LBL0"/>
<keyword evidence="6" id="KW-1185">Reference proteome</keyword>
<organism evidence="5 6">
    <name type="scientific">Noviherbaspirillum humi</name>
    <dbReference type="NCBI Taxonomy" id="1688639"/>
    <lineage>
        <taxon>Bacteria</taxon>
        <taxon>Pseudomonadati</taxon>
        <taxon>Pseudomonadota</taxon>
        <taxon>Betaproteobacteria</taxon>
        <taxon>Burkholderiales</taxon>
        <taxon>Oxalobacteraceae</taxon>
        <taxon>Noviherbaspirillum</taxon>
    </lineage>
</organism>
<keyword evidence="1" id="KW-0805">Transcription regulation</keyword>
<dbReference type="InterPro" id="IPR000524">
    <property type="entry name" value="Tscrpt_reg_HTH_GntR"/>
</dbReference>
<reference evidence="5 6" key="1">
    <citation type="submission" date="2017-06" db="EMBL/GenBank/DDBJ databases">
        <authorList>
            <person name="Kim H.J."/>
            <person name="Triplett B.A."/>
        </authorList>
    </citation>
    <scope>NUCLEOTIDE SEQUENCE [LARGE SCALE GENOMIC DNA]</scope>
    <source>
        <strain evidence="5 6">U15</strain>
    </source>
</reference>
<evidence type="ECO:0000313" key="5">
    <source>
        <dbReference type="EMBL" id="SNT27680.1"/>
    </source>
</evidence>
<accession>A0A239LBL0</accession>
<evidence type="ECO:0000256" key="3">
    <source>
        <dbReference type="ARBA" id="ARBA00023163"/>
    </source>
</evidence>
<feature type="domain" description="HTH gntR-type" evidence="4">
    <location>
        <begin position="2"/>
        <end position="70"/>
    </location>
</feature>
<evidence type="ECO:0000256" key="1">
    <source>
        <dbReference type="ARBA" id="ARBA00023015"/>
    </source>
</evidence>
<dbReference type="InterPro" id="IPR036388">
    <property type="entry name" value="WH-like_DNA-bd_sf"/>
</dbReference>
<dbReference type="Pfam" id="PF00392">
    <property type="entry name" value="GntR"/>
    <property type="match status" value="1"/>
</dbReference>
<name>A0A239LBL0_9BURK</name>
<dbReference type="Proteomes" id="UP000198284">
    <property type="component" value="Unassembled WGS sequence"/>
</dbReference>
<dbReference type="GO" id="GO:0003700">
    <property type="term" value="F:DNA-binding transcription factor activity"/>
    <property type="evidence" value="ECO:0007669"/>
    <property type="project" value="InterPro"/>
</dbReference>
<dbReference type="SMART" id="SM00895">
    <property type="entry name" value="FCD"/>
    <property type="match status" value="1"/>
</dbReference>
<protein>
    <submittedName>
        <fullName evidence="5">Transcriptional regulator, GntR family</fullName>
    </submittedName>
</protein>
<evidence type="ECO:0000313" key="6">
    <source>
        <dbReference type="Proteomes" id="UP000198284"/>
    </source>
</evidence>
<dbReference type="OrthoDB" id="8680857at2"/>
<dbReference type="Gene3D" id="1.10.10.10">
    <property type="entry name" value="Winged helix-like DNA-binding domain superfamily/Winged helix DNA-binding domain"/>
    <property type="match status" value="1"/>
</dbReference>
<dbReference type="SMART" id="SM00345">
    <property type="entry name" value="HTH_GNTR"/>
    <property type="match status" value="1"/>
</dbReference>
<dbReference type="EMBL" id="FZOT01000021">
    <property type="protein sequence ID" value="SNT27680.1"/>
    <property type="molecule type" value="Genomic_DNA"/>
</dbReference>
<keyword evidence="2" id="KW-0238">DNA-binding</keyword>
<gene>
    <name evidence="5" type="ORF">SAMN06265795_12123</name>
</gene>
<dbReference type="PANTHER" id="PTHR43537:SF51">
    <property type="entry name" value="HTH-TYPE TRANSCRIPTIONAL REGULATOR LGOR-RELATED"/>
    <property type="match status" value="1"/>
</dbReference>
<dbReference type="SUPFAM" id="SSF48008">
    <property type="entry name" value="GntR ligand-binding domain-like"/>
    <property type="match status" value="1"/>
</dbReference>
<dbReference type="GO" id="GO:0003677">
    <property type="term" value="F:DNA binding"/>
    <property type="evidence" value="ECO:0007669"/>
    <property type="project" value="UniProtKB-KW"/>
</dbReference>
<dbReference type="InterPro" id="IPR011711">
    <property type="entry name" value="GntR_C"/>
</dbReference>
<dbReference type="SUPFAM" id="SSF46785">
    <property type="entry name" value="Winged helix' DNA-binding domain"/>
    <property type="match status" value="1"/>
</dbReference>
<dbReference type="InterPro" id="IPR036390">
    <property type="entry name" value="WH_DNA-bd_sf"/>
</dbReference>
<dbReference type="Gene3D" id="1.20.120.530">
    <property type="entry name" value="GntR ligand-binding domain-like"/>
    <property type="match status" value="1"/>
</dbReference>
<dbReference type="PANTHER" id="PTHR43537">
    <property type="entry name" value="TRANSCRIPTIONAL REGULATOR, GNTR FAMILY"/>
    <property type="match status" value="1"/>
</dbReference>
<evidence type="ECO:0000256" key="2">
    <source>
        <dbReference type="ARBA" id="ARBA00023125"/>
    </source>
</evidence>